<dbReference type="Proteomes" id="UP000325277">
    <property type="component" value="Segment"/>
</dbReference>
<evidence type="ECO:0000313" key="2">
    <source>
        <dbReference type="Proteomes" id="UP000325277"/>
    </source>
</evidence>
<dbReference type="EMBL" id="MK903280">
    <property type="protein sequence ID" value="QEG09766.1"/>
    <property type="molecule type" value="Genomic_DNA"/>
</dbReference>
<evidence type="ECO:0000313" key="1">
    <source>
        <dbReference type="EMBL" id="QEG09766.1"/>
    </source>
</evidence>
<protein>
    <submittedName>
        <fullName evidence="1">Terminase small subunit</fullName>
    </submittedName>
</protein>
<reference evidence="2" key="1">
    <citation type="submission" date="2019-05" db="EMBL/GenBank/DDBJ databases">
        <title>The Complete Genome of Stenotrophomonas maltophilia Podophage Ponderosa.</title>
        <authorList>
            <person name="Marquez A."/>
            <person name="Newkirk H."/>
            <person name="Moreland R."/>
            <person name="Gonzalez C."/>
            <person name="Liu M."/>
            <person name="Ramsey J."/>
        </authorList>
    </citation>
    <scope>NUCLEOTIDE SEQUENCE [LARGE SCALE GENOMIC DNA]</scope>
</reference>
<dbReference type="Pfam" id="PF11123">
    <property type="entry name" value="DNA_Packaging_2"/>
    <property type="match status" value="1"/>
</dbReference>
<accession>A0A5B9NB09</accession>
<gene>
    <name evidence="1" type="ORF">CPT_Ponderosa_049</name>
</gene>
<dbReference type="SUPFAM" id="SSF53807">
    <property type="entry name" value="Helical backbone' metal receptor"/>
    <property type="match status" value="1"/>
</dbReference>
<dbReference type="InterPro" id="IPR024345">
    <property type="entry name" value="DNA_matur_Phage_T7-like"/>
</dbReference>
<sequence length="99" mass="10111">MAKNAASEDALGTLHNAFATYLGSLLSNPEAPPSAAELAVINAFLKNNDISCAVSATNAVGKLKEQLKGVGAPPEVTDKDKSNALDGVLDLAKYRAGNA</sequence>
<name>A0A5B9NB09_9CAUD</name>
<proteinExistence type="predicted"/>
<organism evidence="1 2">
    <name type="scientific">Stenotrophomonas phage Ponderosa</name>
    <dbReference type="NCBI Taxonomy" id="2591103"/>
    <lineage>
        <taxon>Viruses</taxon>
        <taxon>Duplodnaviria</taxon>
        <taxon>Heunggongvirae</taxon>
        <taxon>Uroviricota</taxon>
        <taxon>Caudoviricetes</taxon>
        <taxon>Autographivirales</taxon>
        <taxon>Autonotataviridae</taxon>
        <taxon>Gujervirinae</taxon>
        <taxon>Ponderosavirus</taxon>
        <taxon>Ponderosavirus ponderosa</taxon>
    </lineage>
</organism>
<keyword evidence="2" id="KW-1185">Reference proteome</keyword>